<dbReference type="SUPFAM" id="SSF48576">
    <property type="entry name" value="Terpenoid synthases"/>
    <property type="match status" value="1"/>
</dbReference>
<feature type="domain" description="Terpene synthase N-terminal" evidence="5">
    <location>
        <begin position="35"/>
        <end position="212"/>
    </location>
</feature>
<dbReference type="Pfam" id="PF03936">
    <property type="entry name" value="Terpene_synth_C"/>
    <property type="match status" value="1"/>
</dbReference>
<dbReference type="GO" id="GO:0010333">
    <property type="term" value="F:terpene synthase activity"/>
    <property type="evidence" value="ECO:0007669"/>
    <property type="project" value="InterPro"/>
</dbReference>
<dbReference type="InterPro" id="IPR050148">
    <property type="entry name" value="Terpene_synthase-like"/>
</dbReference>
<dbReference type="SUPFAM" id="SSF48239">
    <property type="entry name" value="Terpenoid cyclases/Protein prenyltransferases"/>
    <property type="match status" value="1"/>
</dbReference>
<accession>A0A068B0P2</accession>
<dbReference type="FunFam" id="1.10.600.10:FF:000007">
    <property type="entry name" value="Isoprene synthase, chloroplastic"/>
    <property type="match status" value="1"/>
</dbReference>
<gene>
    <name evidence="7" type="primary">TPS6</name>
</gene>
<dbReference type="InterPro" id="IPR036965">
    <property type="entry name" value="Terpene_synth_N_sf"/>
</dbReference>
<dbReference type="Pfam" id="PF01397">
    <property type="entry name" value="Terpene_synth"/>
    <property type="match status" value="1"/>
</dbReference>
<evidence type="ECO:0000256" key="2">
    <source>
        <dbReference type="ARBA" id="ARBA00022723"/>
    </source>
</evidence>
<comment type="cofactor">
    <cofactor evidence="1">
        <name>Mg(2+)</name>
        <dbReference type="ChEBI" id="CHEBI:18420"/>
    </cofactor>
</comment>
<dbReference type="Gene3D" id="1.50.10.130">
    <property type="entry name" value="Terpene synthase, N-terminal domain"/>
    <property type="match status" value="1"/>
</dbReference>
<dbReference type="InterPro" id="IPR044814">
    <property type="entry name" value="Terpene_cyclase_plant_C1"/>
</dbReference>
<dbReference type="SFLD" id="SFLDG01019">
    <property type="entry name" value="Terpene_Cyclase_Like_1_C_Termi"/>
    <property type="match status" value="1"/>
</dbReference>
<dbReference type="InterPro" id="IPR008930">
    <property type="entry name" value="Terpenoid_cyclase/PrenylTrfase"/>
</dbReference>
<keyword evidence="3" id="KW-0460">Magnesium</keyword>
<feature type="domain" description="Terpene synthase metal-binding" evidence="6">
    <location>
        <begin position="270"/>
        <end position="511"/>
    </location>
</feature>
<dbReference type="InterPro" id="IPR034741">
    <property type="entry name" value="Terpene_cyclase-like_1_C"/>
</dbReference>
<evidence type="ECO:0000256" key="1">
    <source>
        <dbReference type="ARBA" id="ARBA00001946"/>
    </source>
</evidence>
<sequence length="570" mass="65203">MDLQADEQQILECQMKSQASSLIHERRSANYKPNIWKYGFLESLNSKYDGDDYMRQSEKLIEDVKIQMMFVETKDLIAQLELIDRIGKLGLTNHFEKEIKEALDIIASIENNGSYMTENLYATALHFKILRQHGYKISQDVFGGFLDEKGMLEKSHFSDVKGMLELLEASNLALDGENILDEAKASSTVALRDSNICNILDNNLARHVVHALKLSSHRRVGWFNVKWHIHAYEKDNHVKTVLLELAKLNFNMVQATLQKDLKEASTWCNNLGLAEHLKFARDRPVESFMFAVGLNFQPDYTSFRIRLTKVIYLIPIIDDVYDVYGSLEELKLFTYAVDRWDVGETEQLPECMKICFQVLYNTTCEIAHEIEEENGWNLVLPHLSKVWADFCKALLLEAEWYSSGYTPSHEEYLSNGCISSSASVLLVHTFFSTTHRDQPTEEIADFWHKNEDFVNNISLIVRLTNDLATSRAEQERGDAPSAILCYMREMNASEDIAVAKIKGMIDNAWKKINGKCLRTPQQVPFLSPFINIATNIARMAHSLYQDGDGFGDQEKGSRLIQSLLAEPLLL</sequence>
<dbReference type="PANTHER" id="PTHR31225">
    <property type="entry name" value="OS04G0344100 PROTEIN-RELATED"/>
    <property type="match status" value="1"/>
</dbReference>
<organism evidence="7">
    <name type="scientific">Prunus campanulata</name>
    <name type="common">Taiwan cherry</name>
    <dbReference type="NCBI Taxonomy" id="136465"/>
    <lineage>
        <taxon>Eukaryota</taxon>
        <taxon>Viridiplantae</taxon>
        <taxon>Streptophyta</taxon>
        <taxon>Embryophyta</taxon>
        <taxon>Tracheophyta</taxon>
        <taxon>Spermatophyta</taxon>
        <taxon>Magnoliopsida</taxon>
        <taxon>eudicotyledons</taxon>
        <taxon>Gunneridae</taxon>
        <taxon>Pentapetalae</taxon>
        <taxon>rosids</taxon>
        <taxon>fabids</taxon>
        <taxon>Rosales</taxon>
        <taxon>Rosaceae</taxon>
        <taxon>Amygdaloideae</taxon>
        <taxon>Amygdaleae</taxon>
        <taxon>Prunus</taxon>
    </lineage>
</organism>
<dbReference type="GO" id="GO:0016102">
    <property type="term" value="P:diterpenoid biosynthetic process"/>
    <property type="evidence" value="ECO:0007669"/>
    <property type="project" value="InterPro"/>
</dbReference>
<keyword evidence="4 7" id="KW-0456">Lyase</keyword>
<evidence type="ECO:0000256" key="3">
    <source>
        <dbReference type="ARBA" id="ARBA00022842"/>
    </source>
</evidence>
<dbReference type="InterPro" id="IPR005630">
    <property type="entry name" value="Terpene_synthase_metal-bd"/>
</dbReference>
<dbReference type="InterPro" id="IPR008949">
    <property type="entry name" value="Isoprenoid_synthase_dom_sf"/>
</dbReference>
<dbReference type="CDD" id="cd00684">
    <property type="entry name" value="Terpene_cyclase_plant_C1"/>
    <property type="match status" value="1"/>
</dbReference>
<evidence type="ECO:0000313" key="7">
    <source>
        <dbReference type="EMBL" id="AIC76498.1"/>
    </source>
</evidence>
<evidence type="ECO:0000256" key="4">
    <source>
        <dbReference type="ARBA" id="ARBA00023239"/>
    </source>
</evidence>
<dbReference type="AlphaFoldDB" id="A0A068B0P2"/>
<name>A0A068B0P2_9ROSA</name>
<dbReference type="SFLD" id="SFLDS00005">
    <property type="entry name" value="Isoprenoid_Synthase_Type_I"/>
    <property type="match status" value="1"/>
</dbReference>
<dbReference type="EMBL" id="KJ606062">
    <property type="protein sequence ID" value="AIC76498.1"/>
    <property type="molecule type" value="Genomic_DNA"/>
</dbReference>
<evidence type="ECO:0000259" key="5">
    <source>
        <dbReference type="Pfam" id="PF01397"/>
    </source>
</evidence>
<dbReference type="PANTHER" id="PTHR31225:SF94">
    <property type="entry name" value="ALPHA-FARNESENE SYNTHASE"/>
    <property type="match status" value="1"/>
</dbReference>
<evidence type="ECO:0000259" key="6">
    <source>
        <dbReference type="Pfam" id="PF03936"/>
    </source>
</evidence>
<protein>
    <submittedName>
        <fullName evidence="7">Ocimene synthase</fullName>
        <ecNumber evidence="7">4.2.3.106</ecNumber>
    </submittedName>
</protein>
<dbReference type="Gene3D" id="1.10.600.10">
    <property type="entry name" value="Farnesyl Diphosphate Synthase"/>
    <property type="match status" value="1"/>
</dbReference>
<dbReference type="InterPro" id="IPR001906">
    <property type="entry name" value="Terpene_synth_N"/>
</dbReference>
<keyword evidence="2" id="KW-0479">Metal-binding</keyword>
<reference evidence="7" key="1">
    <citation type="submission" date="2014-03" db="EMBL/GenBank/DDBJ databases">
        <title>Cloning and characterization of Terpene Synthases Gene from Taiwan Cherry.</title>
        <authorList>
            <person name="Huang K.-F."/>
            <person name="Chu F.-H."/>
            <person name="Lee Y.-R."/>
        </authorList>
    </citation>
    <scope>NUCLEOTIDE SEQUENCE</scope>
</reference>
<dbReference type="GO" id="GO:0000287">
    <property type="term" value="F:magnesium ion binding"/>
    <property type="evidence" value="ECO:0007669"/>
    <property type="project" value="InterPro"/>
</dbReference>
<dbReference type="GO" id="GO:0034768">
    <property type="term" value="F:(E)-beta-ocimene synthase activity"/>
    <property type="evidence" value="ECO:0007669"/>
    <property type="project" value="UniProtKB-EC"/>
</dbReference>
<dbReference type="EC" id="4.2.3.106" evidence="7"/>
<proteinExistence type="predicted"/>